<evidence type="ECO:0000256" key="6">
    <source>
        <dbReference type="SAM" id="Phobius"/>
    </source>
</evidence>
<feature type="transmembrane region" description="Helical" evidence="6">
    <location>
        <begin position="85"/>
        <end position="104"/>
    </location>
</feature>
<dbReference type="InterPro" id="IPR011701">
    <property type="entry name" value="MFS"/>
</dbReference>
<sequence length="436" mass="44536">MMSRSTPAASPAPTALGRGLPLVMALACGVTVANVYFPQAITPLIARSLDVSDGTAATLATLTQLGYAVGIFLLVPLGDRLPRRPLITVLLVVTSLALLIAGLAPGTGLLLAAGTLVGLATVVPQILLPMAAGLVEPERRGSVIGTLQAGLIGGILLARAFGGVLGEYLGWRAPYLVAAVLTALLAVVLRAILPTTVPAVRDGYPGLLADTLRMLHREKELHRSVVFQIALFGGFSAAWTAVALLITGPRYDIGTQAVGVLALVGAGSMFLAPAAGNWVDRYGPDRVNLWCVAGGLAAAGMLAVGALGGTAGLVALAAGLLLIDVAVQCGQVANQARIFALRPEAHSRLNTGYMTCSFLGASAGSWLGVRAYTHFGWWAVCALVALAVAPSIATYLVGGRGRRTAGTAPELATTSEPAGPGSDQSPSPRHPSEDTR</sequence>
<evidence type="ECO:0000313" key="9">
    <source>
        <dbReference type="Proteomes" id="UP001501371"/>
    </source>
</evidence>
<dbReference type="InterPro" id="IPR036259">
    <property type="entry name" value="MFS_trans_sf"/>
</dbReference>
<name>A0ABN1UTF3_9ACTN</name>
<comment type="caution">
    <text evidence="8">The sequence shown here is derived from an EMBL/GenBank/DDBJ whole genome shotgun (WGS) entry which is preliminary data.</text>
</comment>
<feature type="domain" description="Major facilitator superfamily (MFS) profile" evidence="7">
    <location>
        <begin position="20"/>
        <end position="402"/>
    </location>
</feature>
<comment type="subcellular location">
    <subcellularLocation>
        <location evidence="1">Cell membrane</location>
        <topology evidence="1">Multi-pass membrane protein</topology>
    </subcellularLocation>
</comment>
<feature type="transmembrane region" description="Helical" evidence="6">
    <location>
        <begin position="287"/>
        <end position="307"/>
    </location>
</feature>
<evidence type="ECO:0000256" key="1">
    <source>
        <dbReference type="ARBA" id="ARBA00004651"/>
    </source>
</evidence>
<dbReference type="SUPFAM" id="SSF103473">
    <property type="entry name" value="MFS general substrate transporter"/>
    <property type="match status" value="1"/>
</dbReference>
<protein>
    <submittedName>
        <fullName evidence="8">MFS transporter</fullName>
    </submittedName>
</protein>
<gene>
    <name evidence="8" type="ORF">GCM10009654_19990</name>
</gene>
<dbReference type="PANTHER" id="PTHR42910">
    <property type="entry name" value="TRANSPORTER SCO4007-RELATED"/>
    <property type="match status" value="1"/>
</dbReference>
<evidence type="ECO:0000256" key="2">
    <source>
        <dbReference type="ARBA" id="ARBA00022692"/>
    </source>
</evidence>
<feature type="transmembrane region" description="Helical" evidence="6">
    <location>
        <begin position="253"/>
        <end position="275"/>
    </location>
</feature>
<evidence type="ECO:0000256" key="3">
    <source>
        <dbReference type="ARBA" id="ARBA00022989"/>
    </source>
</evidence>
<feature type="transmembrane region" description="Helical" evidence="6">
    <location>
        <begin position="225"/>
        <end position="247"/>
    </location>
</feature>
<reference evidence="8 9" key="1">
    <citation type="journal article" date="2019" name="Int. J. Syst. Evol. Microbiol.">
        <title>The Global Catalogue of Microorganisms (GCM) 10K type strain sequencing project: providing services to taxonomists for standard genome sequencing and annotation.</title>
        <authorList>
            <consortium name="The Broad Institute Genomics Platform"/>
            <consortium name="The Broad Institute Genome Sequencing Center for Infectious Disease"/>
            <person name="Wu L."/>
            <person name="Ma J."/>
        </authorList>
    </citation>
    <scope>NUCLEOTIDE SEQUENCE [LARGE SCALE GENOMIC DNA]</scope>
    <source>
        <strain evidence="8 9">JCM 12696</strain>
    </source>
</reference>
<feature type="transmembrane region" description="Helical" evidence="6">
    <location>
        <begin position="57"/>
        <end position="78"/>
    </location>
</feature>
<dbReference type="InterPro" id="IPR020846">
    <property type="entry name" value="MFS_dom"/>
</dbReference>
<dbReference type="CDD" id="cd17324">
    <property type="entry name" value="MFS_NepI_like"/>
    <property type="match status" value="1"/>
</dbReference>
<organism evidence="8 9">
    <name type="scientific">Streptomyces hebeiensis</name>
    <dbReference type="NCBI Taxonomy" id="229486"/>
    <lineage>
        <taxon>Bacteria</taxon>
        <taxon>Bacillati</taxon>
        <taxon>Actinomycetota</taxon>
        <taxon>Actinomycetes</taxon>
        <taxon>Kitasatosporales</taxon>
        <taxon>Streptomycetaceae</taxon>
        <taxon>Streptomyces</taxon>
    </lineage>
</organism>
<feature type="transmembrane region" description="Helical" evidence="6">
    <location>
        <begin position="375"/>
        <end position="397"/>
    </location>
</feature>
<evidence type="ECO:0000313" key="8">
    <source>
        <dbReference type="EMBL" id="GAA1163232.1"/>
    </source>
</evidence>
<keyword evidence="9" id="KW-1185">Reference proteome</keyword>
<keyword evidence="2 6" id="KW-0812">Transmembrane</keyword>
<dbReference type="Proteomes" id="UP001501371">
    <property type="component" value="Unassembled WGS sequence"/>
</dbReference>
<feature type="transmembrane region" description="Helical" evidence="6">
    <location>
        <begin position="110"/>
        <end position="131"/>
    </location>
</feature>
<feature type="compositionally biased region" description="Polar residues" evidence="5">
    <location>
        <begin position="412"/>
        <end position="427"/>
    </location>
</feature>
<dbReference type="PROSITE" id="PS50850">
    <property type="entry name" value="MFS"/>
    <property type="match status" value="1"/>
</dbReference>
<feature type="transmembrane region" description="Helical" evidence="6">
    <location>
        <begin position="173"/>
        <end position="193"/>
    </location>
</feature>
<dbReference type="Pfam" id="PF07690">
    <property type="entry name" value="MFS_1"/>
    <property type="match status" value="1"/>
</dbReference>
<dbReference type="EMBL" id="BAAAKV010000014">
    <property type="protein sequence ID" value="GAA1163232.1"/>
    <property type="molecule type" value="Genomic_DNA"/>
</dbReference>
<accession>A0ABN1UTF3</accession>
<proteinExistence type="predicted"/>
<dbReference type="PANTHER" id="PTHR42910:SF1">
    <property type="entry name" value="MAJOR FACILITATOR SUPERFAMILY (MFS) PROFILE DOMAIN-CONTAINING PROTEIN"/>
    <property type="match status" value="1"/>
</dbReference>
<keyword evidence="4 6" id="KW-0472">Membrane</keyword>
<feature type="transmembrane region" description="Helical" evidence="6">
    <location>
        <begin position="20"/>
        <end position="37"/>
    </location>
</feature>
<dbReference type="Gene3D" id="1.20.1250.20">
    <property type="entry name" value="MFS general substrate transporter like domains"/>
    <property type="match status" value="1"/>
</dbReference>
<evidence type="ECO:0000256" key="4">
    <source>
        <dbReference type="ARBA" id="ARBA00023136"/>
    </source>
</evidence>
<feature type="region of interest" description="Disordered" evidence="5">
    <location>
        <begin position="404"/>
        <end position="436"/>
    </location>
</feature>
<evidence type="ECO:0000259" key="7">
    <source>
        <dbReference type="PROSITE" id="PS50850"/>
    </source>
</evidence>
<keyword evidence="3 6" id="KW-1133">Transmembrane helix</keyword>
<feature type="transmembrane region" description="Helical" evidence="6">
    <location>
        <begin position="143"/>
        <end position="161"/>
    </location>
</feature>
<evidence type="ECO:0000256" key="5">
    <source>
        <dbReference type="SAM" id="MobiDB-lite"/>
    </source>
</evidence>